<protein>
    <submittedName>
        <fullName evidence="8">Delta and Notch-like epidermal growth factor-related receptor</fullName>
    </submittedName>
</protein>
<dbReference type="InterPro" id="IPR051022">
    <property type="entry name" value="Notch_Cell-Fate_Det"/>
</dbReference>
<feature type="disulfide bond" evidence="6">
    <location>
        <begin position="166"/>
        <end position="175"/>
    </location>
</feature>
<dbReference type="PROSITE" id="PS01186">
    <property type="entry name" value="EGF_2"/>
    <property type="match status" value="4"/>
</dbReference>
<evidence type="ECO:0000256" key="1">
    <source>
        <dbReference type="ARBA" id="ARBA00022536"/>
    </source>
</evidence>
<feature type="disulfide bond" evidence="6">
    <location>
        <begin position="222"/>
        <end position="232"/>
    </location>
</feature>
<comment type="caution">
    <text evidence="6">Lacks conserved residue(s) required for the propagation of feature annotation.</text>
</comment>
<dbReference type="Pfam" id="PF00008">
    <property type="entry name" value="EGF"/>
    <property type="match status" value="2"/>
</dbReference>
<dbReference type="InterPro" id="IPR000152">
    <property type="entry name" value="EGF-type_Asp/Asn_hydroxyl_site"/>
</dbReference>
<dbReference type="PROSITE" id="PS00022">
    <property type="entry name" value="EGF_1"/>
    <property type="match status" value="4"/>
</dbReference>
<evidence type="ECO:0000256" key="6">
    <source>
        <dbReference type="PROSITE-ProRule" id="PRU00076"/>
    </source>
</evidence>
<feature type="domain" description="EGF-like" evidence="7">
    <location>
        <begin position="179"/>
        <end position="216"/>
    </location>
</feature>
<evidence type="ECO:0000256" key="2">
    <source>
        <dbReference type="ARBA" id="ARBA00022729"/>
    </source>
</evidence>
<feature type="domain" description="EGF-like" evidence="7">
    <location>
        <begin position="256"/>
        <end position="292"/>
    </location>
</feature>
<evidence type="ECO:0000259" key="7">
    <source>
        <dbReference type="PROSITE" id="PS50026"/>
    </source>
</evidence>
<feature type="disulfide bond" evidence="6">
    <location>
        <begin position="244"/>
        <end position="253"/>
    </location>
</feature>
<proteinExistence type="predicted"/>
<gene>
    <name evidence="8" type="ORF">OCTVUL_1B009867</name>
</gene>
<dbReference type="CDD" id="cd00054">
    <property type="entry name" value="EGF_CA"/>
    <property type="match status" value="2"/>
</dbReference>
<accession>A0AA36FJW0</accession>
<dbReference type="PANTHER" id="PTHR24049">
    <property type="entry name" value="CRUMBS FAMILY MEMBER"/>
    <property type="match status" value="1"/>
</dbReference>
<dbReference type="InterPro" id="IPR000742">
    <property type="entry name" value="EGF"/>
</dbReference>
<dbReference type="AlphaFoldDB" id="A0AA36FJW0"/>
<evidence type="ECO:0000313" key="8">
    <source>
        <dbReference type="EMBL" id="CAI9736823.1"/>
    </source>
</evidence>
<dbReference type="EMBL" id="OX597832">
    <property type="protein sequence ID" value="CAI9736823.1"/>
    <property type="molecule type" value="Genomic_DNA"/>
</dbReference>
<dbReference type="SMART" id="SM00179">
    <property type="entry name" value="EGF_CA"/>
    <property type="match status" value="3"/>
</dbReference>
<keyword evidence="4 6" id="KW-1015">Disulfide bond</keyword>
<dbReference type="GO" id="GO:0005509">
    <property type="term" value="F:calcium ion binding"/>
    <property type="evidence" value="ECO:0007669"/>
    <property type="project" value="InterPro"/>
</dbReference>
<name>A0AA36FJW0_OCTVU</name>
<dbReference type="PROSITE" id="PS00010">
    <property type="entry name" value="ASX_HYDROXYL"/>
    <property type="match status" value="1"/>
</dbReference>
<dbReference type="PRINTS" id="PR00010">
    <property type="entry name" value="EGFBLOOD"/>
</dbReference>
<keyword evidence="1 6" id="KW-0245">EGF-like domain</keyword>
<dbReference type="SUPFAM" id="SSF57196">
    <property type="entry name" value="EGF/Laminin"/>
    <property type="match status" value="4"/>
</dbReference>
<feature type="domain" description="EGF-like" evidence="7">
    <location>
        <begin position="137"/>
        <end position="176"/>
    </location>
</feature>
<keyword evidence="5" id="KW-0325">Glycoprotein</keyword>
<dbReference type="Gene3D" id="2.10.25.10">
    <property type="entry name" value="Laminin"/>
    <property type="match status" value="4"/>
</dbReference>
<feature type="domain" description="EGF-like" evidence="7">
    <location>
        <begin position="218"/>
        <end position="254"/>
    </location>
</feature>
<evidence type="ECO:0000256" key="5">
    <source>
        <dbReference type="ARBA" id="ARBA00023180"/>
    </source>
</evidence>
<evidence type="ECO:0000256" key="4">
    <source>
        <dbReference type="ARBA" id="ARBA00023157"/>
    </source>
</evidence>
<organism evidence="8 9">
    <name type="scientific">Octopus vulgaris</name>
    <name type="common">Common octopus</name>
    <dbReference type="NCBI Taxonomy" id="6645"/>
    <lineage>
        <taxon>Eukaryota</taxon>
        <taxon>Metazoa</taxon>
        <taxon>Spiralia</taxon>
        <taxon>Lophotrochozoa</taxon>
        <taxon>Mollusca</taxon>
        <taxon>Cephalopoda</taxon>
        <taxon>Coleoidea</taxon>
        <taxon>Octopodiformes</taxon>
        <taxon>Octopoda</taxon>
        <taxon>Incirrata</taxon>
        <taxon>Octopodidae</taxon>
        <taxon>Octopus</taxon>
    </lineage>
</organism>
<keyword evidence="3" id="KW-0677">Repeat</keyword>
<evidence type="ECO:0000256" key="3">
    <source>
        <dbReference type="ARBA" id="ARBA00022737"/>
    </source>
</evidence>
<dbReference type="InterPro" id="IPR001881">
    <property type="entry name" value="EGF-like_Ca-bd_dom"/>
</dbReference>
<evidence type="ECO:0000313" key="9">
    <source>
        <dbReference type="Proteomes" id="UP001162480"/>
    </source>
</evidence>
<feature type="disulfide bond" evidence="6">
    <location>
        <begin position="206"/>
        <end position="215"/>
    </location>
</feature>
<dbReference type="PROSITE" id="PS01187">
    <property type="entry name" value="EGF_CA"/>
    <property type="match status" value="1"/>
</dbReference>
<keyword evidence="9" id="KW-1185">Reference proteome</keyword>
<dbReference type="PROSITE" id="PS50026">
    <property type="entry name" value="EGF_3"/>
    <property type="match status" value="4"/>
</dbReference>
<dbReference type="InterPro" id="IPR018097">
    <property type="entry name" value="EGF_Ca-bd_CS"/>
</dbReference>
<reference evidence="8" key="1">
    <citation type="submission" date="2023-08" db="EMBL/GenBank/DDBJ databases">
        <authorList>
            <person name="Alioto T."/>
            <person name="Alioto T."/>
            <person name="Gomez Garrido J."/>
        </authorList>
    </citation>
    <scope>NUCLEOTIDE SEQUENCE</scope>
</reference>
<dbReference type="Proteomes" id="UP001162480">
    <property type="component" value="Chromosome 19"/>
</dbReference>
<feature type="disulfide bond" evidence="6">
    <location>
        <begin position="282"/>
        <end position="291"/>
    </location>
</feature>
<keyword evidence="2" id="KW-0732">Signal</keyword>
<sequence>MIGTLNWQAAYHTGENSSSVFIFTCCQLRYSQWRLKYSFCSSFSLEEDWASRYAILFYHVTDEGFLTCNTSQGDLIKQNETENDAVVPDELLTLGANYFIASSNSTSLNCEYGLRLKVMLTYICQCCPGFEGKYCETYNPCYNNLCQNDGTCIPDPQNETNITCSCTQGYTGEYCEEKITDACWALNCPINSSCIETTNGNYTCLCSNGYTGTNCDNLYSGCHNNPCKNGICQENGENSYNCYCIPGYHGYHCEIQIDECESNPCQHGGKCEDLLNGFKCHCKDGHRGDFCEIKVS</sequence>
<dbReference type="FunFam" id="2.10.25.10:FF:000472">
    <property type="entry name" value="Uncharacterized protein, isoform A"/>
    <property type="match status" value="1"/>
</dbReference>
<dbReference type="SMART" id="SM00181">
    <property type="entry name" value="EGF"/>
    <property type="match status" value="5"/>
</dbReference>